<keyword evidence="2" id="KW-0472">Membrane</keyword>
<keyword evidence="2" id="KW-1133">Transmembrane helix</keyword>
<feature type="region of interest" description="Disordered" evidence="1">
    <location>
        <begin position="162"/>
        <end position="323"/>
    </location>
</feature>
<feature type="compositionally biased region" description="Basic and acidic residues" evidence="1">
    <location>
        <begin position="311"/>
        <end position="323"/>
    </location>
</feature>
<dbReference type="EMBL" id="JACYTN010000007">
    <property type="protein sequence ID" value="MBD8499056.1"/>
    <property type="molecule type" value="Genomic_DNA"/>
</dbReference>
<feature type="compositionally biased region" description="Polar residues" evidence="1">
    <location>
        <begin position="228"/>
        <end position="244"/>
    </location>
</feature>
<feature type="compositionally biased region" description="Basic and acidic residues" evidence="1">
    <location>
        <begin position="284"/>
        <end position="296"/>
    </location>
</feature>
<evidence type="ECO:0000313" key="4">
    <source>
        <dbReference type="Proteomes" id="UP000634529"/>
    </source>
</evidence>
<gene>
    <name evidence="3" type="ORF">IFO66_12150</name>
</gene>
<protein>
    <recommendedName>
        <fullName evidence="5">Zinc-finger domain-containing protein</fullName>
    </recommendedName>
</protein>
<feature type="region of interest" description="Disordered" evidence="1">
    <location>
        <begin position="410"/>
        <end position="472"/>
    </location>
</feature>
<dbReference type="RefSeq" id="WP_192025398.1">
    <property type="nucleotide sequence ID" value="NZ_JACYTN010000007.1"/>
</dbReference>
<feature type="compositionally biased region" description="Polar residues" evidence="1">
    <location>
        <begin position="187"/>
        <end position="202"/>
    </location>
</feature>
<evidence type="ECO:0000313" key="3">
    <source>
        <dbReference type="EMBL" id="MBD8499056.1"/>
    </source>
</evidence>
<sequence>MNCSEVMEMMQLKLDEMEYDHSLLTEHMRRCPACAEMFERLSRLHQQLVELPKVQPAYSLVDAILPQLDELDRVTAPQAEEDTIIAATVPFMQSNSQEETLSRPKNVHGSTAPTVRTNKWFKWKAISGVIAAGLVVGLFVINYQPVSQESADFNELSLHKKEEKVANSTDPSSEQGSTEVGGEAAANESNQTDPNQNGNGDSPGQIDAQDAVDQEQESGESNREQIEQPGTNEDSSKPLTTSRISPVKPKDNGSEQPSSKNDGNKGNQPKPNPKTVKPAITETPDTKPQGDKDKQQPPKGGHGITDGAGESEGRDKKSIVPDGKEASLFSASIDSHSPDKSYTVRWINGQLMLYRYENESPVIVQILDFADTPEQIKWSEDNKQITVTAWVLDGKTKDVVYQVDNKGLHKVDAPAKPSEDHAKSPTLPPVETEPEAPTHESPSPVNGDTPATEPGGDPAVTPDPNAGAGSNP</sequence>
<keyword evidence="4" id="KW-1185">Reference proteome</keyword>
<feature type="transmembrane region" description="Helical" evidence="2">
    <location>
        <begin position="125"/>
        <end position="143"/>
    </location>
</feature>
<evidence type="ECO:0000256" key="2">
    <source>
        <dbReference type="SAM" id="Phobius"/>
    </source>
</evidence>
<feature type="compositionally biased region" description="Polar residues" evidence="1">
    <location>
        <begin position="166"/>
        <end position="178"/>
    </location>
</feature>
<keyword evidence="2" id="KW-0812">Transmembrane</keyword>
<accession>A0ABR9B1K5</accession>
<dbReference type="Proteomes" id="UP000634529">
    <property type="component" value="Unassembled WGS sequence"/>
</dbReference>
<evidence type="ECO:0008006" key="5">
    <source>
        <dbReference type="Google" id="ProtNLM"/>
    </source>
</evidence>
<evidence type="ECO:0000256" key="1">
    <source>
        <dbReference type="SAM" id="MobiDB-lite"/>
    </source>
</evidence>
<reference evidence="3 4" key="1">
    <citation type="submission" date="2020-09" db="EMBL/GenBank/DDBJ databases">
        <title>Paenibacillus sp. CAU 1523 isolated from sand of Haeundae Beach.</title>
        <authorList>
            <person name="Kim W."/>
        </authorList>
    </citation>
    <scope>NUCLEOTIDE SEQUENCE [LARGE SCALE GENOMIC DNA]</scope>
    <source>
        <strain evidence="3 4">CAU 1523</strain>
    </source>
</reference>
<feature type="compositionally biased region" description="Polar residues" evidence="1">
    <location>
        <begin position="254"/>
        <end position="269"/>
    </location>
</feature>
<comment type="caution">
    <text evidence="3">The sequence shown here is derived from an EMBL/GenBank/DDBJ whole genome shotgun (WGS) entry which is preliminary data.</text>
</comment>
<feature type="compositionally biased region" description="Basic and acidic residues" evidence="1">
    <location>
        <begin position="410"/>
        <end position="423"/>
    </location>
</feature>
<proteinExistence type="predicted"/>
<name>A0ABR9B1K5_9BACL</name>
<organism evidence="3 4">
    <name type="scientific">Paenibacillus arenosi</name>
    <dbReference type="NCBI Taxonomy" id="2774142"/>
    <lineage>
        <taxon>Bacteria</taxon>
        <taxon>Bacillati</taxon>
        <taxon>Bacillota</taxon>
        <taxon>Bacilli</taxon>
        <taxon>Bacillales</taxon>
        <taxon>Paenibacillaceae</taxon>
        <taxon>Paenibacillus</taxon>
    </lineage>
</organism>